<dbReference type="PANTHER" id="PTHR41349">
    <property type="match status" value="1"/>
</dbReference>
<dbReference type="RefSeq" id="WP_066837048.1">
    <property type="nucleotide sequence ID" value="NZ_LSTQ01000001.1"/>
</dbReference>
<comment type="caution">
    <text evidence="2">The sequence shown here is derived from an EMBL/GenBank/DDBJ whole genome shotgun (WGS) entry which is preliminary data.</text>
</comment>
<proteinExistence type="predicted"/>
<reference evidence="3" key="1">
    <citation type="submission" date="2016-02" db="EMBL/GenBank/DDBJ databases">
        <authorList>
            <person name="Kaur G."/>
            <person name="Nair G.R."/>
            <person name="Mayilraj S."/>
        </authorList>
    </citation>
    <scope>NUCLEOTIDE SEQUENCE [LARGE SCALE GENOMIC DNA]</scope>
    <source>
        <strain evidence="3">GA-15</strain>
    </source>
</reference>
<dbReference type="Proteomes" id="UP000076947">
    <property type="component" value="Unassembled WGS sequence"/>
</dbReference>
<dbReference type="InterPro" id="IPR005135">
    <property type="entry name" value="Endo/exonuclease/phosphatase"/>
</dbReference>
<organism evidence="2 3">
    <name type="scientific">Corynebacterium stationis</name>
    <dbReference type="NCBI Taxonomy" id="1705"/>
    <lineage>
        <taxon>Bacteria</taxon>
        <taxon>Bacillati</taxon>
        <taxon>Actinomycetota</taxon>
        <taxon>Actinomycetes</taxon>
        <taxon>Mycobacteriales</taxon>
        <taxon>Corynebacteriaceae</taxon>
        <taxon>Corynebacterium</taxon>
    </lineage>
</organism>
<evidence type="ECO:0000259" key="1">
    <source>
        <dbReference type="Pfam" id="PF03372"/>
    </source>
</evidence>
<dbReference type="GO" id="GO:0003824">
    <property type="term" value="F:catalytic activity"/>
    <property type="evidence" value="ECO:0007669"/>
    <property type="project" value="InterPro"/>
</dbReference>
<dbReference type="AlphaFoldDB" id="A0A177IX10"/>
<gene>
    <name evidence="2" type="ORF">AYJ05_02480</name>
</gene>
<dbReference type="InterPro" id="IPR036691">
    <property type="entry name" value="Endo/exonu/phosph_ase_sf"/>
</dbReference>
<dbReference type="SUPFAM" id="SSF56219">
    <property type="entry name" value="DNase I-like"/>
    <property type="match status" value="1"/>
</dbReference>
<evidence type="ECO:0000313" key="3">
    <source>
        <dbReference type="Proteomes" id="UP000076947"/>
    </source>
</evidence>
<feature type="domain" description="Endonuclease/exonuclease/phosphatase" evidence="1">
    <location>
        <begin position="8"/>
        <end position="272"/>
    </location>
</feature>
<sequence>MRTLTIQTFNLWFGGACVVDGRQKIADVLRKYPSDIVALQETFHELGREATRELELNHVQQGFDTALVSHMDLEYIDTDSELNATAAWITVEGQRILLWSVHLHHMDYGPYAALKGVAHEEVLGAEFELRRLEQIQSILSMTEQFIGEKSIPVIIAGDFNSPATVDWNLREDRPSVNWPAIDIMHEAGFVDCFREIYPDPTTAPGDSWSQIEPLENEPRDRIDFIFARGLKPVAARMIGGSPHPLNDESYVDFGGPCELIPNQKDNAYPSDHMIFEVQLEF</sequence>
<dbReference type="OrthoDB" id="9812856at2"/>
<dbReference type="EMBL" id="LSTQ01000001">
    <property type="protein sequence ID" value="OAH32555.1"/>
    <property type="molecule type" value="Genomic_DNA"/>
</dbReference>
<dbReference type="PANTHER" id="PTHR41349:SF1">
    <property type="entry name" value="PROTEIN CBG08683"/>
    <property type="match status" value="1"/>
</dbReference>
<evidence type="ECO:0000313" key="2">
    <source>
        <dbReference type="EMBL" id="OAH32555.1"/>
    </source>
</evidence>
<keyword evidence="3" id="KW-1185">Reference proteome</keyword>
<protein>
    <recommendedName>
        <fullName evidence="1">Endonuclease/exonuclease/phosphatase domain-containing protein</fullName>
    </recommendedName>
</protein>
<dbReference type="Gene3D" id="3.60.10.10">
    <property type="entry name" value="Endonuclease/exonuclease/phosphatase"/>
    <property type="match status" value="1"/>
</dbReference>
<dbReference type="Pfam" id="PF03372">
    <property type="entry name" value="Exo_endo_phos"/>
    <property type="match status" value="1"/>
</dbReference>
<accession>A0A177IX10</accession>
<name>A0A177IX10_9CORY</name>
<dbReference type="PROSITE" id="PS51257">
    <property type="entry name" value="PROKAR_LIPOPROTEIN"/>
    <property type="match status" value="1"/>
</dbReference>